<feature type="transmembrane region" description="Helical" evidence="1">
    <location>
        <begin position="550"/>
        <end position="569"/>
    </location>
</feature>
<evidence type="ECO:0000313" key="3">
    <source>
        <dbReference type="Proteomes" id="UP000287022"/>
    </source>
</evidence>
<comment type="caution">
    <text evidence="2">The sequence shown here is derived from an EMBL/GenBank/DDBJ whole genome shotgun (WGS) entry which is preliminary data.</text>
</comment>
<dbReference type="AlphaFoldDB" id="A0A432Z2V5"/>
<dbReference type="STRING" id="1122124.GCA_000423165_01862"/>
<proteinExistence type="predicted"/>
<protein>
    <submittedName>
        <fullName evidence="2">Uncharacterized protein</fullName>
    </submittedName>
</protein>
<dbReference type="EMBL" id="PIQE01000003">
    <property type="protein sequence ID" value="RUO72179.1"/>
    <property type="molecule type" value="Genomic_DNA"/>
</dbReference>
<keyword evidence="1" id="KW-0472">Membrane</keyword>
<evidence type="ECO:0000313" key="2">
    <source>
        <dbReference type="EMBL" id="RUO72179.1"/>
    </source>
</evidence>
<organism evidence="2 3">
    <name type="scientific">Pseudidiomarina sediminum</name>
    <dbReference type="NCBI Taxonomy" id="431675"/>
    <lineage>
        <taxon>Bacteria</taxon>
        <taxon>Pseudomonadati</taxon>
        <taxon>Pseudomonadota</taxon>
        <taxon>Gammaproteobacteria</taxon>
        <taxon>Alteromonadales</taxon>
        <taxon>Idiomarinaceae</taxon>
        <taxon>Pseudidiomarina</taxon>
    </lineage>
</organism>
<evidence type="ECO:0000256" key="1">
    <source>
        <dbReference type="SAM" id="Phobius"/>
    </source>
</evidence>
<gene>
    <name evidence="2" type="ORF">CWI80_10295</name>
</gene>
<accession>A0A432Z2V5</accession>
<name>A0A432Z2V5_9GAMM</name>
<feature type="transmembrane region" description="Helical" evidence="1">
    <location>
        <begin position="590"/>
        <end position="610"/>
    </location>
</feature>
<keyword evidence="1" id="KW-1133">Transmembrane helix</keyword>
<feature type="transmembrane region" description="Helical" evidence="1">
    <location>
        <begin position="83"/>
        <end position="104"/>
    </location>
</feature>
<dbReference type="Proteomes" id="UP000287022">
    <property type="component" value="Unassembled WGS sequence"/>
</dbReference>
<keyword evidence="1" id="KW-0812">Transmembrane</keyword>
<sequence>MNTTKASRDNWWAVLMTVLATLYLFPELIFNAELVRTVGSAGASAADIHRLELFGRAISGIGVTLLVLDAIKGFPLRSKDRTLLLSLAVFLLIWPLVFFGQKYVIDKYLIAPSSAEQRQTAFLSLVVKDALAAQAVAVKGLPFDSDNPESPVSQTFLSLFGGLVYANNNVLEQIKQSRQELATAYVVNQTQAQVPELLAQHQQLSRKLRDAYTEHYQRAYNDYKQALLDSSNVAAREWGKVTAQLDEGWQDYQTMLEKADELAGQQAEQAGPRIYEFLDYYHDRCVNDGKVNARCRERAESRYKKQITQLGYGYIPHEHWLIEEDVSTGENVFNSLIAGVLTGGISLAAQALSAATGGDGGFKDKRYKYTNDTALYKLRLLQLPAFQQKFIDDYGYPLGLASRQAFLDYPETGKRVRAELRQADIRLSANWSLHDRASFDQAVLEKIARDAMQAWSDGLDEKAVALPPGLNWQQFHQHPEVLAYVNRQLSGEKLTHYNPEWSDAEFKRQVLEPKVREQAQQLLRELAAQQSAFADGGDFAERGKQSLRAVIVPPISMGLSLLLVCLTLIKLPLRYLQLLIRQPSPMSQRVFRWAPVATLLAVIILPFAVLQPQFDRDYPGAASFLATVGESAHPSLAYGLEWTLRTQPVIAPLGNELSEVMYFEEKSAPLIDMLHKLDQSVALGTD</sequence>
<feature type="transmembrane region" description="Helical" evidence="1">
    <location>
        <begin position="53"/>
        <end position="71"/>
    </location>
</feature>
<keyword evidence="3" id="KW-1185">Reference proteome</keyword>
<dbReference type="RefSeq" id="WP_026860597.1">
    <property type="nucleotide sequence ID" value="NZ_PIQE01000003.1"/>
</dbReference>
<reference evidence="3" key="1">
    <citation type="journal article" date="2018" name="Front. Microbiol.">
        <title>Genome-Based Analysis Reveals the Taxonomy and Diversity of the Family Idiomarinaceae.</title>
        <authorList>
            <person name="Liu Y."/>
            <person name="Lai Q."/>
            <person name="Shao Z."/>
        </authorList>
    </citation>
    <scope>NUCLEOTIDE SEQUENCE [LARGE SCALE GENOMIC DNA]</scope>
    <source>
        <strain evidence="3">c121</strain>
    </source>
</reference>
<feature type="transmembrane region" description="Helical" evidence="1">
    <location>
        <begin position="12"/>
        <end position="30"/>
    </location>
</feature>